<name>A0AAV5MXV7_9GAMM</name>
<protein>
    <recommendedName>
        <fullName evidence="2">OmpR/PhoB-type domain-containing protein</fullName>
    </recommendedName>
</protein>
<dbReference type="AlphaFoldDB" id="A0AAV5MXV7"/>
<reference evidence="3" key="1">
    <citation type="submission" date="2022-06" db="EMBL/GenBank/DDBJ databases">
        <title>Draft genome sequences of Leminorella grimontii str. JCM5902.</title>
        <authorList>
            <person name="Wakabayashi Y."/>
            <person name="Kojima K."/>
        </authorList>
    </citation>
    <scope>NUCLEOTIDE SEQUENCE</scope>
    <source>
        <strain evidence="3">JCM 5902</strain>
    </source>
</reference>
<evidence type="ECO:0000313" key="3">
    <source>
        <dbReference type="EMBL" id="GKX54681.1"/>
    </source>
</evidence>
<dbReference type="Proteomes" id="UP001058124">
    <property type="component" value="Unassembled WGS sequence"/>
</dbReference>
<dbReference type="GO" id="GO:0003677">
    <property type="term" value="F:DNA binding"/>
    <property type="evidence" value="ECO:0007669"/>
    <property type="project" value="UniProtKB-KW"/>
</dbReference>
<accession>A0AAV5MXV7</accession>
<sequence length="129" mass="15194">MHYQLYGYLIGKDFHLDIENKCLYRLTTSGSEKNLLFGALFFNDTMMNLFLYLLNHARFHGVSKEVLLKEIWEDNDLSPSTQRLWQVFTHLNKKINSIGMPEGFIQYSKGRGYHIKYSDITPLYYKAGE</sequence>
<dbReference type="GO" id="GO:0006355">
    <property type="term" value="P:regulation of DNA-templated transcription"/>
    <property type="evidence" value="ECO:0007669"/>
    <property type="project" value="InterPro"/>
</dbReference>
<evidence type="ECO:0000259" key="2">
    <source>
        <dbReference type="Pfam" id="PF00486"/>
    </source>
</evidence>
<dbReference type="InterPro" id="IPR001867">
    <property type="entry name" value="OmpR/PhoB-type_DNA-bd"/>
</dbReference>
<dbReference type="Pfam" id="PF00486">
    <property type="entry name" value="Trans_reg_C"/>
    <property type="match status" value="1"/>
</dbReference>
<keyword evidence="1" id="KW-0238">DNA-binding</keyword>
<dbReference type="Gene3D" id="1.10.10.10">
    <property type="entry name" value="Winged helix-like DNA-binding domain superfamily/Winged helix DNA-binding domain"/>
    <property type="match status" value="1"/>
</dbReference>
<comment type="caution">
    <text evidence="3">The sequence shown here is derived from an EMBL/GenBank/DDBJ whole genome shotgun (WGS) entry which is preliminary data.</text>
</comment>
<keyword evidence="4" id="KW-1185">Reference proteome</keyword>
<gene>
    <name evidence="3" type="ORF">SOASR030_07930</name>
</gene>
<dbReference type="EMBL" id="BRLH01000001">
    <property type="protein sequence ID" value="GKX54681.1"/>
    <property type="molecule type" value="Genomic_DNA"/>
</dbReference>
<dbReference type="InterPro" id="IPR016032">
    <property type="entry name" value="Sig_transdc_resp-reg_C-effctor"/>
</dbReference>
<feature type="domain" description="OmpR/PhoB-type" evidence="2">
    <location>
        <begin position="47"/>
        <end position="114"/>
    </location>
</feature>
<dbReference type="SUPFAM" id="SSF46894">
    <property type="entry name" value="C-terminal effector domain of the bipartite response regulators"/>
    <property type="match status" value="1"/>
</dbReference>
<proteinExistence type="predicted"/>
<evidence type="ECO:0000313" key="4">
    <source>
        <dbReference type="Proteomes" id="UP001058124"/>
    </source>
</evidence>
<dbReference type="RefSeq" id="WP_036023096.1">
    <property type="nucleotide sequence ID" value="NZ_BRLH01000001.1"/>
</dbReference>
<organism evidence="3 4">
    <name type="scientific">Leminorella grimontii</name>
    <dbReference type="NCBI Taxonomy" id="82981"/>
    <lineage>
        <taxon>Bacteria</taxon>
        <taxon>Pseudomonadati</taxon>
        <taxon>Pseudomonadota</taxon>
        <taxon>Gammaproteobacteria</taxon>
        <taxon>Enterobacterales</taxon>
        <taxon>Budviciaceae</taxon>
        <taxon>Leminorella</taxon>
    </lineage>
</organism>
<dbReference type="GO" id="GO:0000160">
    <property type="term" value="P:phosphorelay signal transduction system"/>
    <property type="evidence" value="ECO:0007669"/>
    <property type="project" value="InterPro"/>
</dbReference>
<dbReference type="InterPro" id="IPR036388">
    <property type="entry name" value="WH-like_DNA-bd_sf"/>
</dbReference>
<evidence type="ECO:0000256" key="1">
    <source>
        <dbReference type="ARBA" id="ARBA00023125"/>
    </source>
</evidence>